<dbReference type="Proteomes" id="UP000036520">
    <property type="component" value="Chromosome"/>
</dbReference>
<dbReference type="GO" id="GO:0034599">
    <property type="term" value="P:cellular response to oxidative stress"/>
    <property type="evidence" value="ECO:0007669"/>
    <property type="project" value="TreeGrafter"/>
</dbReference>
<dbReference type="Pfam" id="PF00578">
    <property type="entry name" value="AhpC-TSA"/>
    <property type="match status" value="1"/>
</dbReference>
<dbReference type="Gene3D" id="3.40.30.10">
    <property type="entry name" value="Glutaredoxin"/>
    <property type="match status" value="1"/>
</dbReference>
<evidence type="ECO:0000313" key="13">
    <source>
        <dbReference type="EMBL" id="AKP51089.1"/>
    </source>
</evidence>
<comment type="function">
    <text evidence="1">Thiol-specific peroxidase that catalyzes the reduction of hydrogen peroxide and organic hydroperoxides to water and alcohols, respectively. Plays a role in cell protection against oxidative stress by detoxifying peroxides and as sensor of hydrogen peroxide-mediated signaling events.</text>
</comment>
<dbReference type="EMBL" id="CP012040">
    <property type="protein sequence ID" value="AKP51089.1"/>
    <property type="molecule type" value="Genomic_DNA"/>
</dbReference>
<feature type="domain" description="Thioredoxin" evidence="12">
    <location>
        <begin position="49"/>
        <end position="220"/>
    </location>
</feature>
<dbReference type="STRING" id="320787.CA2015_1654"/>
<dbReference type="InterPro" id="IPR050924">
    <property type="entry name" value="Peroxiredoxin_BCP/PrxQ"/>
</dbReference>
<evidence type="ECO:0000256" key="9">
    <source>
        <dbReference type="ARBA" id="ARBA00038489"/>
    </source>
</evidence>
<dbReference type="PATRIC" id="fig|320787.5.peg.1824"/>
<evidence type="ECO:0000256" key="5">
    <source>
        <dbReference type="ARBA" id="ARBA00023002"/>
    </source>
</evidence>
<dbReference type="RefSeq" id="WP_048644426.1">
    <property type="nucleotide sequence ID" value="NZ_CP012040.1"/>
</dbReference>
<dbReference type="SUPFAM" id="SSF52833">
    <property type="entry name" value="Thioredoxin-like"/>
    <property type="match status" value="1"/>
</dbReference>
<comment type="catalytic activity">
    <reaction evidence="11">
        <text>a hydroperoxide + [thioredoxin]-dithiol = an alcohol + [thioredoxin]-disulfide + H2O</text>
        <dbReference type="Rhea" id="RHEA:62620"/>
        <dbReference type="Rhea" id="RHEA-COMP:10698"/>
        <dbReference type="Rhea" id="RHEA-COMP:10700"/>
        <dbReference type="ChEBI" id="CHEBI:15377"/>
        <dbReference type="ChEBI" id="CHEBI:29950"/>
        <dbReference type="ChEBI" id="CHEBI:30879"/>
        <dbReference type="ChEBI" id="CHEBI:35924"/>
        <dbReference type="ChEBI" id="CHEBI:50058"/>
        <dbReference type="EC" id="1.11.1.24"/>
    </reaction>
</comment>
<evidence type="ECO:0000259" key="12">
    <source>
        <dbReference type="PROSITE" id="PS51352"/>
    </source>
</evidence>
<dbReference type="PROSITE" id="PS51352">
    <property type="entry name" value="THIOREDOXIN_2"/>
    <property type="match status" value="1"/>
</dbReference>
<evidence type="ECO:0000256" key="2">
    <source>
        <dbReference type="ARBA" id="ARBA00013017"/>
    </source>
</evidence>
<accession>A0A0H4PA67</accession>
<name>A0A0H4PA67_9BACT</name>
<evidence type="ECO:0000256" key="7">
    <source>
        <dbReference type="ARBA" id="ARBA00023284"/>
    </source>
</evidence>
<dbReference type="InterPro" id="IPR036249">
    <property type="entry name" value="Thioredoxin-like_sf"/>
</dbReference>
<dbReference type="EC" id="1.11.1.24" evidence="2"/>
<evidence type="ECO:0000256" key="11">
    <source>
        <dbReference type="ARBA" id="ARBA00049091"/>
    </source>
</evidence>
<dbReference type="GO" id="GO:0008379">
    <property type="term" value="F:thioredoxin peroxidase activity"/>
    <property type="evidence" value="ECO:0007669"/>
    <property type="project" value="TreeGrafter"/>
</dbReference>
<keyword evidence="4" id="KW-0049">Antioxidant</keyword>
<dbReference type="PANTHER" id="PTHR42801:SF7">
    <property type="entry name" value="SLL1159 PROTEIN"/>
    <property type="match status" value="1"/>
</dbReference>
<keyword evidence="3" id="KW-0575">Peroxidase</keyword>
<dbReference type="KEGG" id="camu:CA2015_1654"/>
<evidence type="ECO:0000256" key="4">
    <source>
        <dbReference type="ARBA" id="ARBA00022862"/>
    </source>
</evidence>
<keyword evidence="7" id="KW-0676">Redox-active center</keyword>
<keyword evidence="5" id="KW-0560">Oxidoreductase</keyword>
<dbReference type="InterPro" id="IPR013766">
    <property type="entry name" value="Thioredoxin_domain"/>
</dbReference>
<gene>
    <name evidence="13" type="ORF">CA2015_1654</name>
</gene>
<evidence type="ECO:0000256" key="8">
    <source>
        <dbReference type="ARBA" id="ARBA00032824"/>
    </source>
</evidence>
<evidence type="ECO:0000256" key="10">
    <source>
        <dbReference type="ARBA" id="ARBA00042639"/>
    </source>
</evidence>
<reference evidence="13 14" key="1">
    <citation type="submission" date="2015-07" db="EMBL/GenBank/DDBJ databases">
        <authorList>
            <person name="Kim K.M."/>
        </authorList>
    </citation>
    <scope>NUCLEOTIDE SEQUENCE [LARGE SCALE GENOMIC DNA]</scope>
    <source>
        <strain evidence="13 14">KCTC 12363</strain>
    </source>
</reference>
<dbReference type="CDD" id="cd02970">
    <property type="entry name" value="PRX_like2"/>
    <property type="match status" value="1"/>
</dbReference>
<dbReference type="GO" id="GO:0045454">
    <property type="term" value="P:cell redox homeostasis"/>
    <property type="evidence" value="ECO:0007669"/>
    <property type="project" value="TreeGrafter"/>
</dbReference>
<dbReference type="GO" id="GO:0005737">
    <property type="term" value="C:cytoplasm"/>
    <property type="evidence" value="ECO:0007669"/>
    <property type="project" value="TreeGrafter"/>
</dbReference>
<evidence type="ECO:0000256" key="1">
    <source>
        <dbReference type="ARBA" id="ARBA00003330"/>
    </source>
</evidence>
<sequence>MNEQARVTLQEELQQQKDKFDETATDETKITYKKGIDEVVESGLVEIALQVGESAPDFVLNNAKGERVKLSDHLKNGPVVLTWYRGGWCPYCNLTLYHLQQTLPVFKALGAQLLALTPELPDKSLSTSEKNNLAFEVLSDIDNRVGKQYGIVFQLHEGVAKIYGQKFSLSAYNGNKENELPLAATYIIGQDGIIEYAFLDADYRNRANPEDLVAFLKNKK</sequence>
<comment type="similarity">
    <text evidence="9">Belongs to the peroxiredoxin family. BCP/PrxQ subfamily.</text>
</comment>
<evidence type="ECO:0000256" key="6">
    <source>
        <dbReference type="ARBA" id="ARBA00023157"/>
    </source>
</evidence>
<dbReference type="AlphaFoldDB" id="A0A0H4PA67"/>
<keyword evidence="14" id="KW-1185">Reference proteome</keyword>
<organism evidence="13 14">
    <name type="scientific">Cyclobacterium amurskyense</name>
    <dbReference type="NCBI Taxonomy" id="320787"/>
    <lineage>
        <taxon>Bacteria</taxon>
        <taxon>Pseudomonadati</taxon>
        <taxon>Bacteroidota</taxon>
        <taxon>Cytophagia</taxon>
        <taxon>Cytophagales</taxon>
        <taxon>Cyclobacteriaceae</taxon>
        <taxon>Cyclobacterium</taxon>
    </lineage>
</organism>
<dbReference type="InterPro" id="IPR000866">
    <property type="entry name" value="AhpC/TSA"/>
</dbReference>
<evidence type="ECO:0000313" key="14">
    <source>
        <dbReference type="Proteomes" id="UP000036520"/>
    </source>
</evidence>
<evidence type="ECO:0000256" key="3">
    <source>
        <dbReference type="ARBA" id="ARBA00022559"/>
    </source>
</evidence>
<protein>
    <recommendedName>
        <fullName evidence="2">thioredoxin-dependent peroxiredoxin</fullName>
        <ecNumber evidence="2">1.11.1.24</ecNumber>
    </recommendedName>
    <alternativeName>
        <fullName evidence="8">Thioredoxin peroxidase</fullName>
    </alternativeName>
    <alternativeName>
        <fullName evidence="10">Thioredoxin-dependent peroxiredoxin Bcp</fullName>
    </alternativeName>
</protein>
<dbReference type="OrthoDB" id="9809746at2"/>
<dbReference type="PANTHER" id="PTHR42801">
    <property type="entry name" value="THIOREDOXIN-DEPENDENT PEROXIDE REDUCTASE"/>
    <property type="match status" value="1"/>
</dbReference>
<keyword evidence="6" id="KW-1015">Disulfide bond</keyword>
<proteinExistence type="inferred from homology"/>